<sequence>MIKKGYFGIYNGKEYKVVEDNDNNVLIMTDDPAKITDDFVDTYGSGVYTKKISQNELSEFYYIKPQANYKGSQFNVGNRERDGKVCLGTGDAKLAKKLNFERTDKYYYEKWVLKDEVLLMEQRKDIQK</sequence>
<keyword evidence="2" id="KW-1185">Reference proteome</keyword>
<dbReference type="PIRSF" id="PIRSF033725">
    <property type="entry name" value="UCP033725"/>
    <property type="match status" value="1"/>
</dbReference>
<accession>A0ABU9XL27</accession>
<organism evidence="1 2">
    <name type="scientific">Ornithinibacillus xuwenensis</name>
    <dbReference type="NCBI Taxonomy" id="3144668"/>
    <lineage>
        <taxon>Bacteria</taxon>
        <taxon>Bacillati</taxon>
        <taxon>Bacillota</taxon>
        <taxon>Bacilli</taxon>
        <taxon>Bacillales</taxon>
        <taxon>Bacillaceae</taxon>
        <taxon>Ornithinibacillus</taxon>
    </lineage>
</organism>
<evidence type="ECO:0000313" key="1">
    <source>
        <dbReference type="EMBL" id="MEN2768983.1"/>
    </source>
</evidence>
<proteinExistence type="predicted"/>
<evidence type="ECO:0000313" key="2">
    <source>
        <dbReference type="Proteomes" id="UP001444625"/>
    </source>
</evidence>
<dbReference type="Proteomes" id="UP001444625">
    <property type="component" value="Unassembled WGS sequence"/>
</dbReference>
<protein>
    <submittedName>
        <fullName evidence="1">Uncharacterized protein</fullName>
    </submittedName>
</protein>
<dbReference type="InterPro" id="IPR017020">
    <property type="entry name" value="UCP033725"/>
</dbReference>
<dbReference type="RefSeq" id="WP_345826482.1">
    <property type="nucleotide sequence ID" value="NZ_JBDIML010000009.1"/>
</dbReference>
<comment type="caution">
    <text evidence="1">The sequence shown here is derived from an EMBL/GenBank/DDBJ whole genome shotgun (WGS) entry which is preliminary data.</text>
</comment>
<reference evidence="1 2" key="1">
    <citation type="submission" date="2024-05" db="EMBL/GenBank/DDBJ databases">
        <authorList>
            <person name="Haq I."/>
            <person name="Ullah Z."/>
            <person name="Ahmad R."/>
            <person name="Li M."/>
            <person name="Tong Y."/>
        </authorList>
    </citation>
    <scope>NUCLEOTIDE SEQUENCE [LARGE SCALE GENOMIC DNA]</scope>
    <source>
        <strain evidence="1 2">16A2E</strain>
    </source>
</reference>
<dbReference type="EMBL" id="JBDIML010000009">
    <property type="protein sequence ID" value="MEN2768983.1"/>
    <property type="molecule type" value="Genomic_DNA"/>
</dbReference>
<name>A0ABU9XL27_9BACI</name>
<gene>
    <name evidence="1" type="ORF">ABC228_17560</name>
</gene>